<evidence type="ECO:0000313" key="1">
    <source>
        <dbReference type="EMBL" id="CAD8275031.1"/>
    </source>
</evidence>
<accession>A0A7R9UTN1</accession>
<dbReference type="EMBL" id="HBEB01014570">
    <property type="protein sequence ID" value="CAD8275031.1"/>
    <property type="molecule type" value="Transcribed_RNA"/>
</dbReference>
<evidence type="ECO:0000313" key="3">
    <source>
        <dbReference type="Proteomes" id="UP000751190"/>
    </source>
</evidence>
<keyword evidence="3" id="KW-1185">Reference proteome</keyword>
<organism evidence="1">
    <name type="scientific">Diacronema lutheri</name>
    <name type="common">Unicellular marine alga</name>
    <name type="synonym">Monochrysis lutheri</name>
    <dbReference type="NCBI Taxonomy" id="2081491"/>
    <lineage>
        <taxon>Eukaryota</taxon>
        <taxon>Haptista</taxon>
        <taxon>Haptophyta</taxon>
        <taxon>Pavlovophyceae</taxon>
        <taxon>Pavlovales</taxon>
        <taxon>Pavlovaceae</taxon>
        <taxon>Diacronema</taxon>
    </lineage>
</organism>
<name>A0A7R9UTN1_DIALT</name>
<evidence type="ECO:0000313" key="2">
    <source>
        <dbReference type="EMBL" id="KAG8463980.1"/>
    </source>
</evidence>
<reference evidence="2" key="2">
    <citation type="submission" date="2021-05" db="EMBL/GenBank/DDBJ databases">
        <title>The genome of the haptophyte Pavlova lutheri (Diacronema luteri, Pavlovales) - a model for lipid biosynthesis in eukaryotic algae.</title>
        <authorList>
            <person name="Hulatt C.J."/>
            <person name="Posewitz M.C."/>
        </authorList>
    </citation>
    <scope>NUCLEOTIDE SEQUENCE</scope>
    <source>
        <strain evidence="2">NIVA-4/92</strain>
    </source>
</reference>
<dbReference type="OrthoDB" id="10328621at2759"/>
<dbReference type="EMBL" id="JAGTXO010000014">
    <property type="protein sequence ID" value="KAG8463980.1"/>
    <property type="molecule type" value="Genomic_DNA"/>
</dbReference>
<reference evidence="1" key="1">
    <citation type="submission" date="2021-01" db="EMBL/GenBank/DDBJ databases">
        <authorList>
            <person name="Corre E."/>
            <person name="Pelletier E."/>
            <person name="Niang G."/>
            <person name="Scheremetjew M."/>
            <person name="Finn R."/>
            <person name="Kale V."/>
            <person name="Holt S."/>
            <person name="Cochrane G."/>
            <person name="Meng A."/>
            <person name="Brown T."/>
            <person name="Cohen L."/>
        </authorList>
    </citation>
    <scope>NUCLEOTIDE SEQUENCE</scope>
    <source>
        <strain evidence="1">RCC1537</strain>
    </source>
</reference>
<gene>
    <name evidence="2" type="ORF">KFE25_000148</name>
    <name evidence="1" type="ORF">PLUT1463_LOCUS9347</name>
</gene>
<proteinExistence type="predicted"/>
<sequence length="157" mass="17280">MLACHDCGAETERPMLKKYCVACYWRVKRAAERDCGLPELHGRGRSRACPICKSYAALSSAHGEMPSKRRYIELYRASPRCAITGHAFDPAADPEQLLPTPVRVEQSRGYEDDNLAFAVRFVGNSMRNGHAAFAQCAEAFELLAAERARSVESAAAA</sequence>
<dbReference type="Proteomes" id="UP000751190">
    <property type="component" value="Unassembled WGS sequence"/>
</dbReference>
<protein>
    <submittedName>
        <fullName evidence="1">Uncharacterized protein</fullName>
    </submittedName>
</protein>
<dbReference type="AlphaFoldDB" id="A0A7R9UTN1"/>